<accession>A0A645E9I3</accession>
<dbReference type="AlphaFoldDB" id="A0A645E9I3"/>
<feature type="transmembrane region" description="Helical" evidence="1">
    <location>
        <begin position="17"/>
        <end position="38"/>
    </location>
</feature>
<keyword evidence="1" id="KW-1133">Transmembrane helix</keyword>
<name>A0A645E9I3_9ZZZZ</name>
<organism evidence="2">
    <name type="scientific">bioreactor metagenome</name>
    <dbReference type="NCBI Taxonomy" id="1076179"/>
    <lineage>
        <taxon>unclassified sequences</taxon>
        <taxon>metagenomes</taxon>
        <taxon>ecological metagenomes</taxon>
    </lineage>
</organism>
<protein>
    <submittedName>
        <fullName evidence="2">Uncharacterized protein</fullName>
    </submittedName>
</protein>
<sequence length="219" mass="25399">MPALRQCDFAFYDIFDFINIALIIGYYILTTVTEVFIYPNTAVKRRMGFIDNSIGSKLLDKPLKGYFSNDSIPYGSYKLGVNCYENCFFSYNIAKAMTLQIAIKNSVFFLFFLGCAYFGFQGSVVATPIIQIFLSTLFLNELIHHLNFCSKLKKILDLFQQLFAHKLKPDDLGTPIFFMLDYETVLAFNKSPLSDKKYQKLNSQLSIEWEELKKRYEIK</sequence>
<evidence type="ECO:0000256" key="1">
    <source>
        <dbReference type="SAM" id="Phobius"/>
    </source>
</evidence>
<gene>
    <name evidence="2" type="ORF">SDC9_145852</name>
</gene>
<keyword evidence="1" id="KW-0812">Transmembrane</keyword>
<evidence type="ECO:0000313" key="2">
    <source>
        <dbReference type="EMBL" id="MPM98664.1"/>
    </source>
</evidence>
<comment type="caution">
    <text evidence="2">The sequence shown here is derived from an EMBL/GenBank/DDBJ whole genome shotgun (WGS) entry which is preliminary data.</text>
</comment>
<keyword evidence="1" id="KW-0472">Membrane</keyword>
<dbReference type="EMBL" id="VSSQ01044804">
    <property type="protein sequence ID" value="MPM98664.1"/>
    <property type="molecule type" value="Genomic_DNA"/>
</dbReference>
<reference evidence="2" key="1">
    <citation type="submission" date="2019-08" db="EMBL/GenBank/DDBJ databases">
        <authorList>
            <person name="Kucharzyk K."/>
            <person name="Murdoch R.W."/>
            <person name="Higgins S."/>
            <person name="Loffler F."/>
        </authorList>
    </citation>
    <scope>NUCLEOTIDE SEQUENCE</scope>
</reference>
<feature type="transmembrane region" description="Helical" evidence="1">
    <location>
        <begin position="101"/>
        <end position="119"/>
    </location>
</feature>
<proteinExistence type="predicted"/>